<dbReference type="EC" id="3.8.1.2" evidence="3"/>
<dbReference type="PANTHER" id="PTHR43316:SF3">
    <property type="entry name" value="HALOACID DEHALOGENASE, TYPE II (AFU_ORTHOLOGUE AFUA_2G07750)-RELATED"/>
    <property type="match status" value="1"/>
</dbReference>
<keyword evidence="2 3" id="KW-0378">Hydrolase</keyword>
<organism evidence="4 5">
    <name type="scientific">Methylomonas methanica</name>
    <dbReference type="NCBI Taxonomy" id="421"/>
    <lineage>
        <taxon>Bacteria</taxon>
        <taxon>Pseudomonadati</taxon>
        <taxon>Pseudomonadota</taxon>
        <taxon>Gammaproteobacteria</taxon>
        <taxon>Methylococcales</taxon>
        <taxon>Methylococcaceae</taxon>
        <taxon>Methylomonas</taxon>
    </lineage>
</organism>
<dbReference type="GO" id="GO:0018784">
    <property type="term" value="F:(S)-2-haloacid dehalogenase activity"/>
    <property type="evidence" value="ECO:0007669"/>
    <property type="project" value="UniProtKB-UniRule"/>
</dbReference>
<dbReference type="SFLD" id="SFLDF00045">
    <property type="entry name" value="2-haloacid_dehalogenase"/>
    <property type="match status" value="1"/>
</dbReference>
<dbReference type="InterPro" id="IPR023214">
    <property type="entry name" value="HAD_sf"/>
</dbReference>
<gene>
    <name evidence="4" type="ORF">A1353_23875</name>
</gene>
<comment type="similarity">
    <text evidence="1 3">Belongs to the HAD-like hydrolase superfamily. S-2-haloalkanoic acid dehalogenase family.</text>
</comment>
<dbReference type="InterPro" id="IPR006439">
    <property type="entry name" value="HAD-SF_hydro_IA"/>
</dbReference>
<dbReference type="SFLD" id="SFLDG01129">
    <property type="entry name" value="C1.5:_HAD__Beta-PGM__Phosphata"/>
    <property type="match status" value="1"/>
</dbReference>
<dbReference type="RefSeq" id="WP_064038775.1">
    <property type="nucleotide sequence ID" value="NZ_LUUH01000107.1"/>
</dbReference>
<comment type="catalytic activity">
    <reaction evidence="3">
        <text>an (S)-2-haloacid + H2O = a (2R)-2-hydroxycarboxylate + a halide anion + H(+)</text>
        <dbReference type="Rhea" id="RHEA:11192"/>
        <dbReference type="ChEBI" id="CHEBI:15377"/>
        <dbReference type="ChEBI" id="CHEBI:15378"/>
        <dbReference type="ChEBI" id="CHEBI:16042"/>
        <dbReference type="ChEBI" id="CHEBI:58314"/>
        <dbReference type="ChEBI" id="CHEBI:137405"/>
        <dbReference type="EC" id="3.8.1.2"/>
    </reaction>
</comment>
<dbReference type="PANTHER" id="PTHR43316">
    <property type="entry name" value="HYDROLASE, HALOACID DELAHOGENASE-RELATED"/>
    <property type="match status" value="1"/>
</dbReference>
<dbReference type="PROSITE" id="PS51318">
    <property type="entry name" value="TAT"/>
    <property type="match status" value="1"/>
</dbReference>
<dbReference type="InterPro" id="IPR006328">
    <property type="entry name" value="2-HAD"/>
</dbReference>
<evidence type="ECO:0000256" key="3">
    <source>
        <dbReference type="RuleBase" id="RU368077"/>
    </source>
</evidence>
<proteinExistence type="inferred from homology"/>
<evidence type="ECO:0000313" key="4">
    <source>
        <dbReference type="EMBL" id="OAH96918.1"/>
    </source>
</evidence>
<dbReference type="CDD" id="cd02588">
    <property type="entry name" value="HAD_L2-DEX"/>
    <property type="match status" value="1"/>
</dbReference>
<dbReference type="Gene3D" id="3.40.50.1000">
    <property type="entry name" value="HAD superfamily/HAD-like"/>
    <property type="match status" value="1"/>
</dbReference>
<accession>A0A177LWL0</accession>
<comment type="function">
    <text evidence="3">Catalyzes the hydrolytic dehalogenation of small (S)-2-haloalkanoic acids to yield the corresponding (R)-2-hydroxyalkanoic acids.</text>
</comment>
<dbReference type="Pfam" id="PF00702">
    <property type="entry name" value="Hydrolase"/>
    <property type="match status" value="1"/>
</dbReference>
<dbReference type="InterPro" id="IPR051540">
    <property type="entry name" value="S-2-haloacid_dehalogenase"/>
</dbReference>
<dbReference type="AlphaFoldDB" id="A0A177LWL0"/>
<evidence type="ECO:0000256" key="2">
    <source>
        <dbReference type="ARBA" id="ARBA00022801"/>
    </source>
</evidence>
<dbReference type="SFLD" id="SFLDG01135">
    <property type="entry name" value="C1.5.6:_HAD__Beta-PGM__Phospha"/>
    <property type="match status" value="1"/>
</dbReference>
<dbReference type="InterPro" id="IPR006311">
    <property type="entry name" value="TAT_signal"/>
</dbReference>
<evidence type="ECO:0000313" key="5">
    <source>
        <dbReference type="Proteomes" id="UP000077763"/>
    </source>
</evidence>
<reference evidence="5" key="1">
    <citation type="submission" date="2016-03" db="EMBL/GenBank/DDBJ databases">
        <authorList>
            <person name="Heylen K."/>
            <person name="De Vos P."/>
            <person name="Vekeman B."/>
        </authorList>
    </citation>
    <scope>NUCLEOTIDE SEQUENCE [LARGE SCALE GENOMIC DNA]</scope>
    <source>
        <strain evidence="5">R-45371</strain>
    </source>
</reference>
<dbReference type="InterPro" id="IPR036412">
    <property type="entry name" value="HAD-like_sf"/>
</dbReference>
<dbReference type="InterPro" id="IPR023198">
    <property type="entry name" value="PGP-like_dom2"/>
</dbReference>
<dbReference type="NCBIfam" id="TIGR01428">
    <property type="entry name" value="HAD_type_II"/>
    <property type="match status" value="1"/>
</dbReference>
<dbReference type="NCBIfam" id="TIGR01493">
    <property type="entry name" value="HAD-SF-IA-v2"/>
    <property type="match status" value="1"/>
</dbReference>
<evidence type="ECO:0000256" key="1">
    <source>
        <dbReference type="ARBA" id="ARBA00008106"/>
    </source>
</evidence>
<dbReference type="PRINTS" id="PR00413">
    <property type="entry name" value="HADHALOGNASE"/>
</dbReference>
<protein>
    <recommendedName>
        <fullName evidence="3">(S)-2-haloacid dehalogenase</fullName>
        <ecNumber evidence="3">3.8.1.2</ecNumber>
    </recommendedName>
    <alternativeName>
        <fullName evidence="3">2-haloalkanoic acid dehalogenase</fullName>
    </alternativeName>
    <alternativeName>
        <fullName evidence="3">Halocarboxylic acid halidohydrolase</fullName>
    </alternativeName>
    <alternativeName>
        <fullName evidence="3">L-2-haloacid dehalogenase</fullName>
    </alternativeName>
</protein>
<dbReference type="SFLD" id="SFLDS00003">
    <property type="entry name" value="Haloacid_Dehalogenase"/>
    <property type="match status" value="1"/>
</dbReference>
<dbReference type="Proteomes" id="UP000077763">
    <property type="component" value="Unassembled WGS sequence"/>
</dbReference>
<comment type="caution">
    <text evidence="4">The sequence shown here is derived from an EMBL/GenBank/DDBJ whole genome shotgun (WGS) entry which is preliminary data.</text>
</comment>
<dbReference type="EMBL" id="LUUH01000107">
    <property type="protein sequence ID" value="OAH96918.1"/>
    <property type="molecule type" value="Genomic_DNA"/>
</dbReference>
<dbReference type="Gene3D" id="1.10.150.240">
    <property type="entry name" value="Putative phosphatase, domain 2"/>
    <property type="match status" value="1"/>
</dbReference>
<sequence length="257" mass="28636">MTLNRRDFLNLTAGVTAGLLVSKATIRAETKSKIKAVAFDGFTTFNPQTVFTLAEELFPGKGAELSSAWRTRQFDYAWLRTLSGRYVDFWQVTEDALVFAAKLLKLELSTENRRQLMGAYLEIKAWPDALPALRSLKDMGIRMAFLSNFTAAMLDAAVKNSGLEDIFEPHLSTDRARAYKPDPRAYQMAIDTFGLQRDEIVFAAFGGWDAAGAKSFGYPTFWVNRMNLPVEELGVAPDAIGGNLNDVVNFVRSRNTP</sequence>
<name>A0A177LWL0_METMH</name>
<dbReference type="SUPFAM" id="SSF56784">
    <property type="entry name" value="HAD-like"/>
    <property type="match status" value="1"/>
</dbReference>